<comment type="caution">
    <text evidence="1">The sequence shown here is derived from an EMBL/GenBank/DDBJ whole genome shotgun (WGS) entry which is preliminary data.</text>
</comment>
<sequence length="233" mass="26598">MANLCIIPARGGSKRIPKKNIKFFLGKPIIAYSIEKALKSGLFDKVIVSTDDKEIIQVSKKYGADVPFIRSRDNSNDFATTLDVVEEVLSQFKMDNTFFDKVCCLYPCSPLLEEKSLIKACNALDSHIDAVVPIVPFSFPIQRAFKIEKGLLRYFEPIHEKTRSQDLERSYHDAGQFYFFKPEAILKEQTLVPKNTTYTLLDEMEVQDIDNPSDWVLAEIKYKLKTNGISNEV</sequence>
<keyword evidence="1" id="KW-0808">Transferase</keyword>
<dbReference type="Pfam" id="PF02348">
    <property type="entry name" value="CTP_transf_3"/>
    <property type="match status" value="1"/>
</dbReference>
<evidence type="ECO:0000313" key="1">
    <source>
        <dbReference type="EMBL" id="PCE66559.1"/>
    </source>
</evidence>
<dbReference type="PANTHER" id="PTHR21485:SF6">
    <property type="entry name" value="N-ACYLNEURAMINATE CYTIDYLYLTRANSFERASE-RELATED"/>
    <property type="match status" value="1"/>
</dbReference>
<dbReference type="InterPro" id="IPR003329">
    <property type="entry name" value="Cytidylyl_trans"/>
</dbReference>
<dbReference type="EMBL" id="NBWU01000001">
    <property type="protein sequence ID" value="PCE66559.1"/>
    <property type="molecule type" value="Genomic_DNA"/>
</dbReference>
<dbReference type="CDD" id="cd02513">
    <property type="entry name" value="CMP-NeuAc_Synthase"/>
    <property type="match status" value="1"/>
</dbReference>
<dbReference type="RefSeq" id="WP_097442080.1">
    <property type="nucleotide sequence ID" value="NZ_NBWU01000001.1"/>
</dbReference>
<dbReference type="InterPro" id="IPR020039">
    <property type="entry name" value="PseF"/>
</dbReference>
<keyword evidence="2" id="KW-1185">Reference proteome</keyword>
<proteinExistence type="predicted"/>
<dbReference type="InterPro" id="IPR050793">
    <property type="entry name" value="CMP-NeuNAc_synthase"/>
</dbReference>
<dbReference type="PANTHER" id="PTHR21485">
    <property type="entry name" value="HAD SUPERFAMILY MEMBERS CMAS AND KDSC"/>
    <property type="match status" value="1"/>
</dbReference>
<name>A0A2A4GC76_9FLAO</name>
<dbReference type="GO" id="GO:0008781">
    <property type="term" value="F:N-acylneuraminate cytidylyltransferase activity"/>
    <property type="evidence" value="ECO:0007669"/>
    <property type="project" value="TreeGrafter"/>
</dbReference>
<dbReference type="SUPFAM" id="SSF53448">
    <property type="entry name" value="Nucleotide-diphospho-sugar transferases"/>
    <property type="match status" value="1"/>
</dbReference>
<reference evidence="1 2" key="1">
    <citation type="submission" date="2017-04" db="EMBL/GenBank/DDBJ databases">
        <title>A new member of the family Flavobacteriaceae isolated from ascidians.</title>
        <authorList>
            <person name="Chen L."/>
        </authorList>
    </citation>
    <scope>NUCLEOTIDE SEQUENCE [LARGE SCALE GENOMIC DNA]</scope>
    <source>
        <strain evidence="1 2">HQA918</strain>
    </source>
</reference>
<evidence type="ECO:0000313" key="2">
    <source>
        <dbReference type="Proteomes" id="UP000219559"/>
    </source>
</evidence>
<gene>
    <name evidence="1" type="ORF">B7P33_04485</name>
</gene>
<dbReference type="Gene3D" id="3.90.550.10">
    <property type="entry name" value="Spore Coat Polysaccharide Biosynthesis Protein SpsA, Chain A"/>
    <property type="match status" value="1"/>
</dbReference>
<keyword evidence="1" id="KW-0548">Nucleotidyltransferase</keyword>
<protein>
    <submittedName>
        <fullName evidence="1">Pseudaminic acid cytidylyltransferase</fullName>
    </submittedName>
</protein>
<dbReference type="Proteomes" id="UP000219559">
    <property type="component" value="Unassembled WGS sequence"/>
</dbReference>
<dbReference type="NCBIfam" id="TIGR03584">
    <property type="entry name" value="PseF"/>
    <property type="match status" value="1"/>
</dbReference>
<organism evidence="1 2">
    <name type="scientific">Sediminicola luteus</name>
    <dbReference type="NCBI Taxonomy" id="319238"/>
    <lineage>
        <taxon>Bacteria</taxon>
        <taxon>Pseudomonadati</taxon>
        <taxon>Bacteroidota</taxon>
        <taxon>Flavobacteriia</taxon>
        <taxon>Flavobacteriales</taxon>
        <taxon>Flavobacteriaceae</taxon>
        <taxon>Sediminicola</taxon>
    </lineage>
</organism>
<dbReference type="AlphaFoldDB" id="A0A2A4GC76"/>
<accession>A0A2A4GC76</accession>
<dbReference type="InterPro" id="IPR029044">
    <property type="entry name" value="Nucleotide-diphossugar_trans"/>
</dbReference>
<dbReference type="OrthoDB" id="9805604at2"/>